<evidence type="ECO:0000256" key="3">
    <source>
        <dbReference type="ARBA" id="ARBA00022448"/>
    </source>
</evidence>
<comment type="similarity">
    <text evidence="2 7">Belongs to the major facilitator superfamily. Sugar transporter (TC 2.A.1.1) family.</text>
</comment>
<dbReference type="InterPro" id="IPR050814">
    <property type="entry name" value="Myo-inositol_Transporter"/>
</dbReference>
<keyword evidence="3 7" id="KW-0813">Transport</keyword>
<feature type="transmembrane region" description="Helical" evidence="8">
    <location>
        <begin position="432"/>
        <end position="450"/>
    </location>
</feature>
<dbReference type="PANTHER" id="PTHR48020:SF12">
    <property type="entry name" value="PROTON MYO-INOSITOL COTRANSPORTER"/>
    <property type="match status" value="1"/>
</dbReference>
<dbReference type="PANTHER" id="PTHR48020">
    <property type="entry name" value="PROTON MYO-INOSITOL COTRANSPORTER"/>
    <property type="match status" value="1"/>
</dbReference>
<feature type="transmembrane region" description="Helical" evidence="8">
    <location>
        <begin position="400"/>
        <end position="420"/>
    </location>
</feature>
<keyword evidence="6 8" id="KW-0472">Membrane</keyword>
<feature type="domain" description="Major facilitator superfamily (MFS) profile" evidence="9">
    <location>
        <begin position="15"/>
        <end position="454"/>
    </location>
</feature>
<comment type="subcellular location">
    <subcellularLocation>
        <location evidence="1">Membrane</location>
        <topology evidence="1">Multi-pass membrane protein</topology>
    </subcellularLocation>
</comment>
<dbReference type="PROSITE" id="PS00216">
    <property type="entry name" value="SUGAR_TRANSPORT_1"/>
    <property type="match status" value="1"/>
</dbReference>
<dbReference type="SUPFAM" id="SSF103473">
    <property type="entry name" value="MFS general substrate transporter"/>
    <property type="match status" value="1"/>
</dbReference>
<comment type="caution">
    <text evidence="10">The sequence shown here is derived from an EMBL/GenBank/DDBJ whole genome shotgun (WGS) entry which is preliminary data.</text>
</comment>
<accession>A0ABS9BUS4</accession>
<evidence type="ECO:0000256" key="6">
    <source>
        <dbReference type="ARBA" id="ARBA00023136"/>
    </source>
</evidence>
<evidence type="ECO:0000256" key="5">
    <source>
        <dbReference type="ARBA" id="ARBA00022989"/>
    </source>
</evidence>
<dbReference type="Pfam" id="PF00083">
    <property type="entry name" value="Sugar_tr"/>
    <property type="match status" value="1"/>
</dbReference>
<feature type="transmembrane region" description="Helical" evidence="8">
    <location>
        <begin position="306"/>
        <end position="329"/>
    </location>
</feature>
<dbReference type="Proteomes" id="UP001201449">
    <property type="component" value="Unassembled WGS sequence"/>
</dbReference>
<feature type="transmembrane region" description="Helical" evidence="8">
    <location>
        <begin position="270"/>
        <end position="294"/>
    </location>
</feature>
<evidence type="ECO:0000313" key="10">
    <source>
        <dbReference type="EMBL" id="MCF1750668.1"/>
    </source>
</evidence>
<proteinExistence type="inferred from homology"/>
<evidence type="ECO:0000313" key="11">
    <source>
        <dbReference type="Proteomes" id="UP001201449"/>
    </source>
</evidence>
<evidence type="ECO:0000256" key="7">
    <source>
        <dbReference type="RuleBase" id="RU003346"/>
    </source>
</evidence>
<dbReference type="InterPro" id="IPR005828">
    <property type="entry name" value="MFS_sugar_transport-like"/>
</dbReference>
<feature type="transmembrane region" description="Helical" evidence="8">
    <location>
        <begin position="336"/>
        <end position="357"/>
    </location>
</feature>
<keyword evidence="11" id="KW-1185">Reference proteome</keyword>
<evidence type="ECO:0000256" key="8">
    <source>
        <dbReference type="SAM" id="Phobius"/>
    </source>
</evidence>
<evidence type="ECO:0000256" key="1">
    <source>
        <dbReference type="ARBA" id="ARBA00004141"/>
    </source>
</evidence>
<protein>
    <submittedName>
        <fullName evidence="10">Sugar porter family MFS transporter</fullName>
    </submittedName>
</protein>
<feature type="transmembrane region" description="Helical" evidence="8">
    <location>
        <begin position="363"/>
        <end position="388"/>
    </location>
</feature>
<organism evidence="10 11">
    <name type="scientific">Mariniradius sediminis</name>
    <dbReference type="NCBI Taxonomy" id="2909237"/>
    <lineage>
        <taxon>Bacteria</taxon>
        <taxon>Pseudomonadati</taxon>
        <taxon>Bacteroidota</taxon>
        <taxon>Cytophagia</taxon>
        <taxon>Cytophagales</taxon>
        <taxon>Cyclobacteriaceae</taxon>
        <taxon>Mariniradius</taxon>
    </lineage>
</organism>
<feature type="transmembrane region" description="Helical" evidence="8">
    <location>
        <begin position="111"/>
        <end position="129"/>
    </location>
</feature>
<dbReference type="EMBL" id="JAKEVZ010000004">
    <property type="protein sequence ID" value="MCF1750668.1"/>
    <property type="molecule type" value="Genomic_DNA"/>
</dbReference>
<dbReference type="PROSITE" id="PS50850">
    <property type="entry name" value="MFS"/>
    <property type="match status" value="1"/>
</dbReference>
<evidence type="ECO:0000259" key="9">
    <source>
        <dbReference type="PROSITE" id="PS50850"/>
    </source>
</evidence>
<feature type="transmembrane region" description="Helical" evidence="8">
    <location>
        <begin position="141"/>
        <end position="162"/>
    </location>
</feature>
<dbReference type="Gene3D" id="1.20.1250.20">
    <property type="entry name" value="MFS general substrate transporter like domains"/>
    <property type="match status" value="2"/>
</dbReference>
<dbReference type="InterPro" id="IPR005829">
    <property type="entry name" value="Sugar_transporter_CS"/>
</dbReference>
<feature type="transmembrane region" description="Helical" evidence="8">
    <location>
        <begin position="12"/>
        <end position="33"/>
    </location>
</feature>
<keyword evidence="5 8" id="KW-1133">Transmembrane helix</keyword>
<feature type="transmembrane region" description="Helical" evidence="8">
    <location>
        <begin position="190"/>
        <end position="209"/>
    </location>
</feature>
<dbReference type="RefSeq" id="WP_234860748.1">
    <property type="nucleotide sequence ID" value="NZ_JAKEVZ010000004.1"/>
</dbReference>
<sequence length="469" mass="52077">MEQMIQFDKKYIWMISLTAALGGFLFGYDWVVVGGAKPFYEPFFNLTSPSEQGWGTSSALVGCMVGAIACIFLSDQFGRKKLLILAGLLFSISAIGTALAPTFWWFNFYRIVGGIAMGIALNLSPLYIAEISPAHKRGTLVTINQLLIMIGVLLAQLINWRISLLDIELPEDAGFQMIAASWSGTHGWRWMFGVEFIPAFVFFVSMFWVPESPRWLVKAGRMSEAKEILSKIGGPQHTQSALAEIQQNLSLEDPNNSGIGVWLKSPILKVLSIGIFLSFLQQWSGVNVIIYYAADIFQAAGFNLKQMMLNIVVIGGVMVLSVFITIYTVDRFGRKVLLLIGTSSMAILYLLIGYSFFSEQGGASLVLLVLVNVGVYSFTLAPLLWVVLSEIFPIKIRGAAMSIAALAHWVGNFTLTYFFPVIKENLGWANNFWLYGAICAFGFFVILFVLPETKGKSLEQIELDFTRKK</sequence>
<feature type="transmembrane region" description="Helical" evidence="8">
    <location>
        <begin position="53"/>
        <end position="73"/>
    </location>
</feature>
<name>A0ABS9BUS4_9BACT</name>
<evidence type="ECO:0000256" key="2">
    <source>
        <dbReference type="ARBA" id="ARBA00010992"/>
    </source>
</evidence>
<evidence type="ECO:0000256" key="4">
    <source>
        <dbReference type="ARBA" id="ARBA00022692"/>
    </source>
</evidence>
<dbReference type="InterPro" id="IPR020846">
    <property type="entry name" value="MFS_dom"/>
</dbReference>
<dbReference type="NCBIfam" id="TIGR00879">
    <property type="entry name" value="SP"/>
    <property type="match status" value="1"/>
</dbReference>
<keyword evidence="4 8" id="KW-0812">Transmembrane</keyword>
<reference evidence="10 11" key="1">
    <citation type="submission" date="2022-01" db="EMBL/GenBank/DDBJ databases">
        <title>Mariniradius saccharolyticus sp. nov., isolated from sediment of a river.</title>
        <authorList>
            <person name="Liu H."/>
        </authorList>
    </citation>
    <scope>NUCLEOTIDE SEQUENCE [LARGE SCALE GENOMIC DNA]</scope>
    <source>
        <strain evidence="10 11">RY-2</strain>
    </source>
</reference>
<dbReference type="PRINTS" id="PR00171">
    <property type="entry name" value="SUGRTRNSPORT"/>
</dbReference>
<dbReference type="PROSITE" id="PS00217">
    <property type="entry name" value="SUGAR_TRANSPORT_2"/>
    <property type="match status" value="1"/>
</dbReference>
<dbReference type="InterPro" id="IPR003663">
    <property type="entry name" value="Sugar/inositol_transpt"/>
</dbReference>
<dbReference type="InterPro" id="IPR036259">
    <property type="entry name" value="MFS_trans_sf"/>
</dbReference>
<feature type="transmembrane region" description="Helical" evidence="8">
    <location>
        <begin position="82"/>
        <end position="105"/>
    </location>
</feature>
<gene>
    <name evidence="10" type="ORF">L0U89_06265</name>
</gene>